<protein>
    <recommendedName>
        <fullName evidence="2">serine O-acetyltransferase</fullName>
        <ecNumber evidence="2">2.3.1.30</ecNumber>
    </recommendedName>
</protein>
<comment type="catalytic activity">
    <reaction evidence="6">
        <text>L-serine + acetyl-CoA = O-acetyl-L-serine + CoA</text>
        <dbReference type="Rhea" id="RHEA:24560"/>
        <dbReference type="ChEBI" id="CHEBI:33384"/>
        <dbReference type="ChEBI" id="CHEBI:57287"/>
        <dbReference type="ChEBI" id="CHEBI:57288"/>
        <dbReference type="ChEBI" id="CHEBI:58340"/>
        <dbReference type="EC" id="2.3.1.30"/>
    </reaction>
</comment>
<dbReference type="Gene3D" id="1.10.3130.10">
    <property type="entry name" value="serine acetyltransferase, domain 1"/>
    <property type="match status" value="1"/>
</dbReference>
<keyword evidence="4 7" id="KW-0808">Transferase</keyword>
<dbReference type="Pfam" id="PF00132">
    <property type="entry name" value="Hexapep"/>
    <property type="match status" value="1"/>
</dbReference>
<accession>A0A2R3QWB6</accession>
<dbReference type="InterPro" id="IPR045304">
    <property type="entry name" value="LbH_SAT"/>
</dbReference>
<evidence type="ECO:0000256" key="5">
    <source>
        <dbReference type="ARBA" id="ARBA00023315"/>
    </source>
</evidence>
<dbReference type="GO" id="GO:0009001">
    <property type="term" value="F:serine O-acetyltransferase activity"/>
    <property type="evidence" value="ECO:0007669"/>
    <property type="project" value="UniProtKB-EC"/>
</dbReference>
<organism evidence="7 8">
    <name type="scientific">Ectopseudomonas mendocina</name>
    <name type="common">Pseudomonas mendocina</name>
    <dbReference type="NCBI Taxonomy" id="300"/>
    <lineage>
        <taxon>Bacteria</taxon>
        <taxon>Pseudomonadati</taxon>
        <taxon>Pseudomonadota</taxon>
        <taxon>Gammaproteobacteria</taxon>
        <taxon>Pseudomonadales</taxon>
        <taxon>Pseudomonadaceae</taxon>
        <taxon>Ectopseudomonas</taxon>
    </lineage>
</organism>
<dbReference type="EMBL" id="CP027657">
    <property type="protein sequence ID" value="AVO55972.1"/>
    <property type="molecule type" value="Genomic_DNA"/>
</dbReference>
<dbReference type="AlphaFoldDB" id="A0A2R3QWB6"/>
<dbReference type="EC" id="2.3.1.30" evidence="2"/>
<reference evidence="7 8" key="1">
    <citation type="submission" date="2018-03" db="EMBL/GenBank/DDBJ databases">
        <title>Complete genome sequence and methylome analysis of Pseudomonas mendocina NEB 698.</title>
        <authorList>
            <person name="Morgan R.D."/>
        </authorList>
    </citation>
    <scope>NUCLEOTIDE SEQUENCE [LARGE SCALE GENOMIC DNA]</scope>
    <source>
        <strain evidence="7 8">NEB698</strain>
    </source>
</reference>
<dbReference type="InterPro" id="IPR001451">
    <property type="entry name" value="Hexapep"/>
</dbReference>
<dbReference type="NCBIfam" id="NF041874">
    <property type="entry name" value="EPS_EpsC"/>
    <property type="match status" value="1"/>
</dbReference>
<dbReference type="PANTHER" id="PTHR42811">
    <property type="entry name" value="SERINE ACETYLTRANSFERASE"/>
    <property type="match status" value="1"/>
</dbReference>
<dbReference type="RefSeq" id="WP_106742137.1">
    <property type="nucleotide sequence ID" value="NZ_CP027657.1"/>
</dbReference>
<name>A0A2R3QWB6_ECTME</name>
<evidence type="ECO:0000313" key="8">
    <source>
        <dbReference type="Proteomes" id="UP000238327"/>
    </source>
</evidence>
<evidence type="ECO:0000256" key="2">
    <source>
        <dbReference type="ARBA" id="ARBA00013266"/>
    </source>
</evidence>
<dbReference type="GO" id="GO:0008652">
    <property type="term" value="P:amino acid biosynthetic process"/>
    <property type="evidence" value="ECO:0007669"/>
    <property type="project" value="UniProtKB-KW"/>
</dbReference>
<evidence type="ECO:0000256" key="1">
    <source>
        <dbReference type="ARBA" id="ARBA00007274"/>
    </source>
</evidence>
<proteinExistence type="inferred from homology"/>
<dbReference type="CDD" id="cd03354">
    <property type="entry name" value="LbH_SAT"/>
    <property type="match status" value="1"/>
</dbReference>
<sequence length="325" mass="35372">MPHQHIADLEYLNPHLADSRAPRVNWQLEQIVEQLREARSDWRSRTGRNRELGSRELPSRQALEAIFEGLCGALFPMRLGPSDLRQESEDFYVGHTLDSALNSLLSQVRLELRYAARQQGDVEKDSEAEAIAIVRDFAAALPGLRRLLDSDVLAAYAGDPAARSVDEVLLCYPGILAVIHHRLAHHLYRAGLPLLARIGAEIAHSSTGIDIHPGAQIGHSFFIDHGTGVVIGETAIIGNHVRIYQAVTLGAKRFTADESGQLLKGEPRHPIVEDDVVIYAGATILGRITIGKGSSIGGNVWLTRSVPPGSNVTQASLQHQASNTG</sequence>
<comment type="similarity">
    <text evidence="1">Belongs to the transferase hexapeptide repeat family.</text>
</comment>
<keyword evidence="5" id="KW-0012">Acyltransferase</keyword>
<evidence type="ECO:0000313" key="7">
    <source>
        <dbReference type="EMBL" id="AVO55972.1"/>
    </source>
</evidence>
<dbReference type="Proteomes" id="UP000238327">
    <property type="component" value="Chromosome"/>
</dbReference>
<keyword evidence="3" id="KW-0028">Amino-acid biosynthesis</keyword>
<evidence type="ECO:0000256" key="6">
    <source>
        <dbReference type="ARBA" id="ARBA00049486"/>
    </source>
</evidence>
<dbReference type="FunFam" id="2.160.10.10:FF:000015">
    <property type="entry name" value="Serine acetyltransferase, plasmid"/>
    <property type="match status" value="1"/>
</dbReference>
<evidence type="ECO:0000256" key="3">
    <source>
        <dbReference type="ARBA" id="ARBA00022605"/>
    </source>
</evidence>
<dbReference type="InterPro" id="IPR053376">
    <property type="entry name" value="Serine_acetyltransferase"/>
</dbReference>
<dbReference type="SUPFAM" id="SSF51161">
    <property type="entry name" value="Trimeric LpxA-like enzymes"/>
    <property type="match status" value="1"/>
</dbReference>
<dbReference type="InterPro" id="IPR011004">
    <property type="entry name" value="Trimer_LpxA-like_sf"/>
</dbReference>
<dbReference type="OrthoDB" id="9801456at2"/>
<dbReference type="InterPro" id="IPR042122">
    <property type="entry name" value="Ser_AcTrfase_N_sf"/>
</dbReference>
<evidence type="ECO:0000256" key="4">
    <source>
        <dbReference type="ARBA" id="ARBA00022679"/>
    </source>
</evidence>
<dbReference type="Gene3D" id="2.160.10.10">
    <property type="entry name" value="Hexapeptide repeat proteins"/>
    <property type="match status" value="1"/>
</dbReference>
<gene>
    <name evidence="7" type="ORF">C7A17_25565</name>
</gene>